<feature type="transmembrane region" description="Helical" evidence="6">
    <location>
        <begin position="45"/>
        <end position="72"/>
    </location>
</feature>
<dbReference type="PROSITE" id="PS50850">
    <property type="entry name" value="MFS"/>
    <property type="match status" value="1"/>
</dbReference>
<comment type="subcellular location">
    <subcellularLocation>
        <location evidence="1">Membrane</location>
        <topology evidence="1">Multi-pass membrane protein</topology>
    </subcellularLocation>
</comment>
<dbReference type="GeneID" id="19400447"/>
<feature type="transmembrane region" description="Helical" evidence="6">
    <location>
        <begin position="272"/>
        <end position="298"/>
    </location>
</feature>
<reference evidence="8 9" key="1">
    <citation type="journal article" date="2012" name="PLoS Pathog.">
        <title>Diverse lifestyles and strategies of plant pathogenesis encoded in the genomes of eighteen Dothideomycetes fungi.</title>
        <authorList>
            <person name="Ohm R.A."/>
            <person name="Feau N."/>
            <person name="Henrissat B."/>
            <person name="Schoch C.L."/>
            <person name="Horwitz B.A."/>
            <person name="Barry K.W."/>
            <person name="Condon B.J."/>
            <person name="Copeland A.C."/>
            <person name="Dhillon B."/>
            <person name="Glaser F."/>
            <person name="Hesse C.N."/>
            <person name="Kosti I."/>
            <person name="LaButti K."/>
            <person name="Lindquist E.A."/>
            <person name="Lucas S."/>
            <person name="Salamov A.A."/>
            <person name="Bradshaw R.E."/>
            <person name="Ciuffetti L."/>
            <person name="Hamelin R.C."/>
            <person name="Kema G.H.J."/>
            <person name="Lawrence C."/>
            <person name="Scott J.A."/>
            <person name="Spatafora J.W."/>
            <person name="Turgeon B.G."/>
            <person name="de Wit P.J.G.M."/>
            <person name="Zhong S."/>
            <person name="Goodwin S.B."/>
            <person name="Grigoriev I.V."/>
        </authorList>
    </citation>
    <scope>NUCLEOTIDE SEQUENCE [LARGE SCALE GENOMIC DNA]</scope>
    <source>
        <strain evidence="9">28A</strain>
    </source>
</reference>
<gene>
    <name evidence="8" type="ORF">SETTUDRAFT_168158</name>
</gene>
<dbReference type="InterPro" id="IPR036259">
    <property type="entry name" value="MFS_trans_sf"/>
</dbReference>
<feature type="transmembrane region" description="Helical" evidence="6">
    <location>
        <begin position="202"/>
        <end position="222"/>
    </location>
</feature>
<evidence type="ECO:0000256" key="5">
    <source>
        <dbReference type="SAM" id="MobiDB-lite"/>
    </source>
</evidence>
<feature type="transmembrane region" description="Helical" evidence="6">
    <location>
        <begin position="436"/>
        <end position="459"/>
    </location>
</feature>
<dbReference type="FunFam" id="1.20.1720.10:FF:000018">
    <property type="entry name" value="Putative MFS multidrug transporter"/>
    <property type="match status" value="1"/>
</dbReference>
<feature type="transmembrane region" description="Helical" evidence="6">
    <location>
        <begin position="401"/>
        <end position="424"/>
    </location>
</feature>
<reference evidence="8 9" key="2">
    <citation type="journal article" date="2013" name="PLoS Genet.">
        <title>Comparative genome structure, secondary metabolite, and effector coding capacity across Cochliobolus pathogens.</title>
        <authorList>
            <person name="Condon B.J."/>
            <person name="Leng Y."/>
            <person name="Wu D."/>
            <person name="Bushley K.E."/>
            <person name="Ohm R.A."/>
            <person name="Otillar R."/>
            <person name="Martin J."/>
            <person name="Schackwitz W."/>
            <person name="Grimwood J."/>
            <person name="MohdZainudin N."/>
            <person name="Xue C."/>
            <person name="Wang R."/>
            <person name="Manning V.A."/>
            <person name="Dhillon B."/>
            <person name="Tu Z.J."/>
            <person name="Steffenson B.J."/>
            <person name="Salamov A."/>
            <person name="Sun H."/>
            <person name="Lowry S."/>
            <person name="LaButti K."/>
            <person name="Han J."/>
            <person name="Copeland A."/>
            <person name="Lindquist E."/>
            <person name="Barry K."/>
            <person name="Schmutz J."/>
            <person name="Baker S.E."/>
            <person name="Ciuffetti L.M."/>
            <person name="Grigoriev I.V."/>
            <person name="Zhong S."/>
            <person name="Turgeon B.G."/>
        </authorList>
    </citation>
    <scope>NUCLEOTIDE SEQUENCE [LARGE SCALE GENOMIC DNA]</scope>
    <source>
        <strain evidence="9">28A</strain>
    </source>
</reference>
<feature type="transmembrane region" description="Helical" evidence="6">
    <location>
        <begin position="84"/>
        <end position="102"/>
    </location>
</feature>
<dbReference type="FunFam" id="1.20.1250.20:FF:000504">
    <property type="entry name" value="Similar to MFS multidrug transporter"/>
    <property type="match status" value="1"/>
</dbReference>
<feature type="transmembrane region" description="Helical" evidence="6">
    <location>
        <begin position="114"/>
        <end position="132"/>
    </location>
</feature>
<evidence type="ECO:0000256" key="3">
    <source>
        <dbReference type="ARBA" id="ARBA00022989"/>
    </source>
</evidence>
<dbReference type="OrthoDB" id="2351791at2759"/>
<accession>R0K7I4</accession>
<dbReference type="AlphaFoldDB" id="R0K7I4"/>
<feature type="transmembrane region" description="Helical" evidence="6">
    <location>
        <begin position="378"/>
        <end position="395"/>
    </location>
</feature>
<dbReference type="Pfam" id="PF07690">
    <property type="entry name" value="MFS_1"/>
    <property type="match status" value="1"/>
</dbReference>
<evidence type="ECO:0000313" key="8">
    <source>
        <dbReference type="EMBL" id="EOA88948.1"/>
    </source>
</evidence>
<dbReference type="PANTHER" id="PTHR23501">
    <property type="entry name" value="MAJOR FACILITATOR SUPERFAMILY"/>
    <property type="match status" value="1"/>
</dbReference>
<dbReference type="Gene3D" id="1.20.1250.20">
    <property type="entry name" value="MFS general substrate transporter like domains"/>
    <property type="match status" value="1"/>
</dbReference>
<dbReference type="PANTHER" id="PTHR23501:SF59">
    <property type="entry name" value="MAJOR FACILITATOR SUPERFAMILY (MFS) PROFILE DOMAIN-CONTAINING PROTEIN-RELATED"/>
    <property type="match status" value="1"/>
</dbReference>
<evidence type="ECO:0000259" key="7">
    <source>
        <dbReference type="PROSITE" id="PS50850"/>
    </source>
</evidence>
<evidence type="ECO:0000256" key="2">
    <source>
        <dbReference type="ARBA" id="ARBA00022692"/>
    </source>
</evidence>
<protein>
    <recommendedName>
        <fullName evidence="7">Major facilitator superfamily (MFS) profile domain-containing protein</fullName>
    </recommendedName>
</protein>
<feature type="transmembrane region" description="Helical" evidence="6">
    <location>
        <begin position="310"/>
        <end position="330"/>
    </location>
</feature>
<dbReference type="Gene3D" id="1.20.1720.10">
    <property type="entry name" value="Multidrug resistance protein D"/>
    <property type="match status" value="1"/>
</dbReference>
<keyword evidence="9" id="KW-1185">Reference proteome</keyword>
<feature type="domain" description="Major facilitator superfamily (MFS) profile" evidence="7">
    <location>
        <begin position="48"/>
        <end position="537"/>
    </location>
</feature>
<feature type="transmembrane region" description="Helical" evidence="6">
    <location>
        <begin position="342"/>
        <end position="366"/>
    </location>
</feature>
<dbReference type="SUPFAM" id="SSF103473">
    <property type="entry name" value="MFS general substrate transporter"/>
    <property type="match status" value="1"/>
</dbReference>
<organism evidence="8 9">
    <name type="scientific">Exserohilum turcicum (strain 28A)</name>
    <name type="common">Northern leaf blight fungus</name>
    <name type="synonym">Setosphaeria turcica</name>
    <dbReference type="NCBI Taxonomy" id="671987"/>
    <lineage>
        <taxon>Eukaryota</taxon>
        <taxon>Fungi</taxon>
        <taxon>Dikarya</taxon>
        <taxon>Ascomycota</taxon>
        <taxon>Pezizomycotina</taxon>
        <taxon>Dothideomycetes</taxon>
        <taxon>Pleosporomycetidae</taxon>
        <taxon>Pleosporales</taxon>
        <taxon>Pleosporineae</taxon>
        <taxon>Pleosporaceae</taxon>
        <taxon>Exserohilum</taxon>
    </lineage>
</organism>
<feature type="region of interest" description="Disordered" evidence="5">
    <location>
        <begin position="1"/>
        <end position="31"/>
    </location>
</feature>
<keyword evidence="3 6" id="KW-1133">Transmembrane helix</keyword>
<proteinExistence type="predicted"/>
<evidence type="ECO:0000256" key="6">
    <source>
        <dbReference type="SAM" id="Phobius"/>
    </source>
</evidence>
<dbReference type="EMBL" id="KB908526">
    <property type="protein sequence ID" value="EOA88948.1"/>
    <property type="molecule type" value="Genomic_DNA"/>
</dbReference>
<dbReference type="GO" id="GO:0005886">
    <property type="term" value="C:plasma membrane"/>
    <property type="evidence" value="ECO:0007669"/>
    <property type="project" value="TreeGrafter"/>
</dbReference>
<keyword evidence="4 6" id="KW-0472">Membrane</keyword>
<keyword evidence="2 6" id="KW-0812">Transmembrane</keyword>
<dbReference type="Proteomes" id="UP000016935">
    <property type="component" value="Unassembled WGS sequence"/>
</dbReference>
<feature type="transmembrane region" description="Helical" evidence="6">
    <location>
        <begin position="172"/>
        <end position="190"/>
    </location>
</feature>
<name>R0K7I4_EXST2</name>
<evidence type="ECO:0000256" key="4">
    <source>
        <dbReference type="ARBA" id="ARBA00023136"/>
    </source>
</evidence>
<sequence>MASPLLQPSEDVAKPQIPLSEPATATASEQGEAQEVERFNPGWRFLAAFGSLCIITLMAALDATSISVALPIMAKALGGSAIEAFWSGTSFLLTSTIFQPVLGSFSHIFGRKILIYISLGFFLVGSIVPAVAGNFTVILVGRSIQGVGGGGIICLTEMVVVDTVPLRERGKWLSFFGAMWSIGTVAGPLLGGGFSQNVTWRWIFWINLPFIGVGAVMIAVFLKLNQKHGGFLAKLREVDWVGMVLFVASTTSFLIPVTWGGVQYPWDSWRTLVPLIVGAAGMVGFVLYIEFVAANPLIRTSIFKNMSACLLYIATVIHGIILWAILYYLPLYFEAVKEFGPILTGVALFPWTFTVAPASIVTGIAIAVTGTYRWANSLGWLLATLGMGLLIVIKVDTSTVAWVFLCLVGGLGTGLLFPAMALGVQASATAKDQAYAANMFSFLRVFGQTLGVAIGGVVFQNQMKSKMLTYPLLADLAGAYSQDAAGLVRIIKEMEGGEMKEQLKESYTYALRYIWIVMLVFSAVALISSWFIKAYDLNGAMDQERAFVDKDKDKDVEKSNQAQA</sequence>
<dbReference type="InterPro" id="IPR011701">
    <property type="entry name" value="MFS"/>
</dbReference>
<dbReference type="PRINTS" id="PR01036">
    <property type="entry name" value="TCRTETB"/>
</dbReference>
<feature type="transmembrane region" description="Helical" evidence="6">
    <location>
        <begin position="243"/>
        <end position="266"/>
    </location>
</feature>
<dbReference type="RefSeq" id="XP_008023577.1">
    <property type="nucleotide sequence ID" value="XM_008025386.1"/>
</dbReference>
<feature type="transmembrane region" description="Helical" evidence="6">
    <location>
        <begin position="513"/>
        <end position="532"/>
    </location>
</feature>
<evidence type="ECO:0000256" key="1">
    <source>
        <dbReference type="ARBA" id="ARBA00004141"/>
    </source>
</evidence>
<dbReference type="eggNOG" id="KOG0254">
    <property type="taxonomic scope" value="Eukaryota"/>
</dbReference>
<dbReference type="GO" id="GO:0022857">
    <property type="term" value="F:transmembrane transporter activity"/>
    <property type="evidence" value="ECO:0007669"/>
    <property type="project" value="InterPro"/>
</dbReference>
<dbReference type="InterPro" id="IPR020846">
    <property type="entry name" value="MFS_dom"/>
</dbReference>
<dbReference type="HOGENOM" id="CLU_000960_22_0_1"/>
<evidence type="ECO:0000313" key="9">
    <source>
        <dbReference type="Proteomes" id="UP000016935"/>
    </source>
</evidence>